<evidence type="ECO:0000313" key="4">
    <source>
        <dbReference type="Proteomes" id="UP001152797"/>
    </source>
</evidence>
<dbReference type="Proteomes" id="UP001152797">
    <property type="component" value="Unassembled WGS sequence"/>
</dbReference>
<comment type="caution">
    <text evidence="2">The sequence shown here is derived from an EMBL/GenBank/DDBJ whole genome shotgun (WGS) entry which is preliminary data.</text>
</comment>
<dbReference type="EMBL" id="CAMXCT020000596">
    <property type="protein sequence ID" value="CAL1134278.1"/>
    <property type="molecule type" value="Genomic_DNA"/>
</dbReference>
<dbReference type="AlphaFoldDB" id="A0A9P1BYV9"/>
<sequence>MKLFAPIQVVEKECPPNDLPPEVPSHPAVTRRAQFRIKKKIKDEKAAKKGKGKGGAAGNSKKKGKGKGTGSAKGKGKGKKGKTAKKKSPSKNKRYNRMKRMNSKMQATTAKKKQKVAVPETETKKRKKATEESAASTEKKSRKRTRTQQASAAPGKVDPDLKDQLSLVLKDCGGGVNCTADCHAFTMPKVEGVIWSVYWKANGVGVVLDPAYLEGYQPPEKNSRKPKWKHSAHFGIGTCTECNLLCANKWVEKLWELADENWIVRPKHEAMIAYERDLKATLASAWAEAGQD</sequence>
<dbReference type="EMBL" id="CAMXCT030000596">
    <property type="protein sequence ID" value="CAL4768215.1"/>
    <property type="molecule type" value="Genomic_DNA"/>
</dbReference>
<dbReference type="EMBL" id="CAMXCT010000596">
    <property type="protein sequence ID" value="CAI3980903.1"/>
    <property type="molecule type" value="Genomic_DNA"/>
</dbReference>
<reference evidence="2" key="1">
    <citation type="submission" date="2022-10" db="EMBL/GenBank/DDBJ databases">
        <authorList>
            <person name="Chen Y."/>
            <person name="Dougan E. K."/>
            <person name="Chan C."/>
            <person name="Rhodes N."/>
            <person name="Thang M."/>
        </authorList>
    </citation>
    <scope>NUCLEOTIDE SEQUENCE</scope>
</reference>
<protein>
    <submittedName>
        <fullName evidence="2">Uncharacterized protein</fullName>
    </submittedName>
</protein>
<keyword evidence="4" id="KW-1185">Reference proteome</keyword>
<reference evidence="3 4" key="2">
    <citation type="submission" date="2024-05" db="EMBL/GenBank/DDBJ databases">
        <authorList>
            <person name="Chen Y."/>
            <person name="Shah S."/>
            <person name="Dougan E. K."/>
            <person name="Thang M."/>
            <person name="Chan C."/>
        </authorList>
    </citation>
    <scope>NUCLEOTIDE SEQUENCE [LARGE SCALE GENOMIC DNA]</scope>
</reference>
<feature type="compositionally biased region" description="Basic residues" evidence="1">
    <location>
        <begin position="74"/>
        <end position="102"/>
    </location>
</feature>
<accession>A0A9P1BYV9</accession>
<organism evidence="2">
    <name type="scientific">Cladocopium goreaui</name>
    <dbReference type="NCBI Taxonomy" id="2562237"/>
    <lineage>
        <taxon>Eukaryota</taxon>
        <taxon>Sar</taxon>
        <taxon>Alveolata</taxon>
        <taxon>Dinophyceae</taxon>
        <taxon>Suessiales</taxon>
        <taxon>Symbiodiniaceae</taxon>
        <taxon>Cladocopium</taxon>
    </lineage>
</organism>
<evidence type="ECO:0000256" key="1">
    <source>
        <dbReference type="SAM" id="MobiDB-lite"/>
    </source>
</evidence>
<feature type="region of interest" description="Disordered" evidence="1">
    <location>
        <begin position="13"/>
        <end position="159"/>
    </location>
</feature>
<proteinExistence type="predicted"/>
<name>A0A9P1BYV9_9DINO</name>
<evidence type="ECO:0000313" key="2">
    <source>
        <dbReference type="EMBL" id="CAI3980903.1"/>
    </source>
</evidence>
<evidence type="ECO:0000313" key="3">
    <source>
        <dbReference type="EMBL" id="CAL4768215.1"/>
    </source>
</evidence>
<gene>
    <name evidence="2" type="ORF">C1SCF055_LOCUS8751</name>
</gene>